<reference evidence="3" key="1">
    <citation type="submission" date="2022-08" db="EMBL/GenBank/DDBJ databases">
        <title>Novel sulphate-reducing endosymbionts in the free-living metamonad Anaeramoeba.</title>
        <authorList>
            <person name="Jerlstrom-Hultqvist J."/>
            <person name="Cepicka I."/>
            <person name="Gallot-Lavallee L."/>
            <person name="Salas-Leiva D."/>
            <person name="Curtis B.A."/>
            <person name="Zahonova K."/>
            <person name="Pipaliya S."/>
            <person name="Dacks J."/>
            <person name="Roger A.J."/>
        </authorList>
    </citation>
    <scope>NUCLEOTIDE SEQUENCE</scope>
    <source>
        <strain evidence="3">Busselton2</strain>
    </source>
</reference>
<dbReference type="InterPro" id="IPR000626">
    <property type="entry name" value="Ubiquitin-like_dom"/>
</dbReference>
<dbReference type="InterPro" id="IPR029071">
    <property type="entry name" value="Ubiquitin-like_domsf"/>
</dbReference>
<feature type="region of interest" description="Disordered" evidence="1">
    <location>
        <begin position="1"/>
        <end position="41"/>
    </location>
</feature>
<feature type="domain" description="Ubiquitin-like" evidence="2">
    <location>
        <begin position="279"/>
        <end position="364"/>
    </location>
</feature>
<evidence type="ECO:0000313" key="3">
    <source>
        <dbReference type="EMBL" id="KAJ3427528.1"/>
    </source>
</evidence>
<dbReference type="SUPFAM" id="SSF54236">
    <property type="entry name" value="Ubiquitin-like"/>
    <property type="match status" value="1"/>
</dbReference>
<dbReference type="Proteomes" id="UP001146793">
    <property type="component" value="Unassembled WGS sequence"/>
</dbReference>
<evidence type="ECO:0000313" key="4">
    <source>
        <dbReference type="Proteomes" id="UP001146793"/>
    </source>
</evidence>
<evidence type="ECO:0000256" key="1">
    <source>
        <dbReference type="SAM" id="MobiDB-lite"/>
    </source>
</evidence>
<dbReference type="Gene3D" id="3.10.20.90">
    <property type="entry name" value="Phosphatidylinositol 3-kinase Catalytic Subunit, Chain A, domain 1"/>
    <property type="match status" value="1"/>
</dbReference>
<gene>
    <name evidence="3" type="ORF">M0812_27115</name>
</gene>
<accession>A0AAV7YCH4</accession>
<dbReference type="PROSITE" id="PS50053">
    <property type="entry name" value="UBIQUITIN_2"/>
    <property type="match status" value="1"/>
</dbReference>
<evidence type="ECO:0000259" key="2">
    <source>
        <dbReference type="PROSITE" id="PS50053"/>
    </source>
</evidence>
<name>A0AAV7YCH4_9EUKA</name>
<feature type="compositionally biased region" description="Basic and acidic residues" evidence="1">
    <location>
        <begin position="10"/>
        <end position="19"/>
    </location>
</feature>
<dbReference type="EMBL" id="JANTQA010000063">
    <property type="protein sequence ID" value="KAJ3427528.1"/>
    <property type="molecule type" value="Genomic_DNA"/>
</dbReference>
<proteinExistence type="predicted"/>
<protein>
    <submittedName>
        <fullName evidence="3">Splicing factor 3a subunit</fullName>
    </submittedName>
</protein>
<organism evidence="3 4">
    <name type="scientific">Anaeramoeba flamelloides</name>
    <dbReference type="NCBI Taxonomy" id="1746091"/>
    <lineage>
        <taxon>Eukaryota</taxon>
        <taxon>Metamonada</taxon>
        <taxon>Anaeramoebidae</taxon>
        <taxon>Anaeramoeba</taxon>
    </lineage>
</organism>
<sequence>MELEEPMNNENKKTLEEQKQQQGIELKTQKMETQLELEREPETEKIELNINSKDYNKLAEQLIKSEDGELYQISPFTGVPVPLEEFGQHTNVEYSNRKQREIDKQVLERNRNTNLTQSKDMANNLKRFVRQWKKISQMDVENENNSLIKDQKNKSEKKMVWDGYSGSIAILQANVFKKLVEQEKNPQKENNVQPDLGPKPRIIPNTKLGIAVKELEKQLHLRKTNSLIPNQIKVQQPQLQPPMPLMNFQNKKVKINPESKLIPEKEFIQKNGNTSSFLLSLPLKLQQGNNQQPQDFKFNQETIKIQFNVTRSIQELIDSLKKNHNINFADYQLKTSSGMPLLNNETLAFYNISNDDILMIVSKK</sequence>
<comment type="caution">
    <text evidence="3">The sequence shown here is derived from an EMBL/GenBank/DDBJ whole genome shotgun (WGS) entry which is preliminary data.</text>
</comment>
<dbReference type="AlphaFoldDB" id="A0AAV7YCH4"/>